<gene>
    <name evidence="1" type="ORF">LKD22_02090</name>
</gene>
<organism evidence="1 2">
    <name type="scientific">Agathobaculum butyriciproducens</name>
    <dbReference type="NCBI Taxonomy" id="1628085"/>
    <lineage>
        <taxon>Bacteria</taxon>
        <taxon>Bacillati</taxon>
        <taxon>Bacillota</taxon>
        <taxon>Clostridia</taxon>
        <taxon>Eubacteriales</taxon>
        <taxon>Butyricicoccaceae</taxon>
        <taxon>Agathobaculum</taxon>
    </lineage>
</organism>
<keyword evidence="2" id="KW-1185">Reference proteome</keyword>
<proteinExistence type="predicted"/>
<evidence type="ECO:0000313" key="2">
    <source>
        <dbReference type="Proteomes" id="UP001298753"/>
    </source>
</evidence>
<keyword evidence="1" id="KW-0418">Kinase</keyword>
<dbReference type="Proteomes" id="UP001298753">
    <property type="component" value="Unassembled WGS sequence"/>
</dbReference>
<dbReference type="Gene3D" id="3.40.50.300">
    <property type="entry name" value="P-loop containing nucleotide triphosphate hydrolases"/>
    <property type="match status" value="1"/>
</dbReference>
<accession>A0AAW4VSN6</accession>
<comment type="caution">
    <text evidence="1">The sequence shown here is derived from an EMBL/GenBank/DDBJ whole genome shotgun (WGS) entry which is preliminary data.</text>
</comment>
<protein>
    <submittedName>
        <fullName evidence="1">Cytidylate kinase-like family protein</fullName>
    </submittedName>
</protein>
<name>A0AAW4VSN6_9FIRM</name>
<dbReference type="RefSeq" id="WP_227600080.1">
    <property type="nucleotide sequence ID" value="NZ_JAJEPX010000003.1"/>
</dbReference>
<dbReference type="GeneID" id="98661286"/>
<dbReference type="AlphaFoldDB" id="A0AAW4VSN6"/>
<dbReference type="GO" id="GO:0016301">
    <property type="term" value="F:kinase activity"/>
    <property type="evidence" value="ECO:0007669"/>
    <property type="project" value="UniProtKB-KW"/>
</dbReference>
<reference evidence="1 2" key="1">
    <citation type="submission" date="2021-10" db="EMBL/GenBank/DDBJ databases">
        <title>Anaerobic single-cell dispensing facilitates the cultivation of human gut bacteria.</title>
        <authorList>
            <person name="Afrizal A."/>
        </authorList>
    </citation>
    <scope>NUCLEOTIDE SEQUENCE [LARGE SCALE GENOMIC DNA]</scope>
    <source>
        <strain evidence="1 2">CLA-AA-H270</strain>
    </source>
</reference>
<evidence type="ECO:0000313" key="1">
    <source>
        <dbReference type="EMBL" id="MCC2175932.1"/>
    </source>
</evidence>
<keyword evidence="1" id="KW-0808">Transferase</keyword>
<dbReference type="Pfam" id="PF13189">
    <property type="entry name" value="Cytidylate_kin2"/>
    <property type="match status" value="1"/>
</dbReference>
<dbReference type="EMBL" id="JAJEPX010000003">
    <property type="protein sequence ID" value="MCC2175932.1"/>
    <property type="molecule type" value="Genomic_DNA"/>
</dbReference>
<sequence length="206" mass="23407">MDPKVVITISREYGSGGYSIGAKIAKELNIPFYDKDYIAALAREEPYLNEVNCEWLQKNGWRTSNLIGSAFSFGPVLGDLNSQLFLKESNVIWKLAQKESCVIIGRCADFVLQNMEHAYRLFISSGMARRLRQINENPQLYNADIKKEAKDIIAMDKKRGSYYNYYTGQIWGKASNYDMCIDTGKLGGQTADVILDYIRRAEQGIE</sequence>
<dbReference type="InterPro" id="IPR027417">
    <property type="entry name" value="P-loop_NTPase"/>
</dbReference>